<evidence type="ECO:0000313" key="3">
    <source>
        <dbReference type="EMBL" id="OWF53348.1"/>
    </source>
</evidence>
<dbReference type="OrthoDB" id="6150834at2759"/>
<organism evidence="3 4">
    <name type="scientific">Mizuhopecten yessoensis</name>
    <name type="common">Japanese scallop</name>
    <name type="synonym">Patinopecten yessoensis</name>
    <dbReference type="NCBI Taxonomy" id="6573"/>
    <lineage>
        <taxon>Eukaryota</taxon>
        <taxon>Metazoa</taxon>
        <taxon>Spiralia</taxon>
        <taxon>Lophotrochozoa</taxon>
        <taxon>Mollusca</taxon>
        <taxon>Bivalvia</taxon>
        <taxon>Autobranchia</taxon>
        <taxon>Pteriomorphia</taxon>
        <taxon>Pectinida</taxon>
        <taxon>Pectinoidea</taxon>
        <taxon>Pectinidae</taxon>
        <taxon>Mizuhopecten</taxon>
    </lineage>
</organism>
<feature type="compositionally biased region" description="Low complexity" evidence="2">
    <location>
        <begin position="344"/>
        <end position="356"/>
    </location>
</feature>
<feature type="region of interest" description="Disordered" evidence="2">
    <location>
        <begin position="338"/>
        <end position="358"/>
    </location>
</feature>
<keyword evidence="4" id="KW-1185">Reference proteome</keyword>
<keyword evidence="1" id="KW-0175">Coiled coil</keyword>
<gene>
    <name evidence="3" type="ORF">KP79_PYT20765</name>
</gene>
<name>A0A210QX56_MIZYE</name>
<accession>A0A210QX56</accession>
<evidence type="ECO:0000256" key="2">
    <source>
        <dbReference type="SAM" id="MobiDB-lite"/>
    </source>
</evidence>
<reference evidence="3 4" key="1">
    <citation type="journal article" date="2017" name="Nat. Ecol. Evol.">
        <title>Scallop genome provides insights into evolution of bilaterian karyotype and development.</title>
        <authorList>
            <person name="Wang S."/>
            <person name="Zhang J."/>
            <person name="Jiao W."/>
            <person name="Li J."/>
            <person name="Xun X."/>
            <person name="Sun Y."/>
            <person name="Guo X."/>
            <person name="Huan P."/>
            <person name="Dong B."/>
            <person name="Zhang L."/>
            <person name="Hu X."/>
            <person name="Sun X."/>
            <person name="Wang J."/>
            <person name="Zhao C."/>
            <person name="Wang Y."/>
            <person name="Wang D."/>
            <person name="Huang X."/>
            <person name="Wang R."/>
            <person name="Lv J."/>
            <person name="Li Y."/>
            <person name="Zhang Z."/>
            <person name="Liu B."/>
            <person name="Lu W."/>
            <person name="Hui Y."/>
            <person name="Liang J."/>
            <person name="Zhou Z."/>
            <person name="Hou R."/>
            <person name="Li X."/>
            <person name="Liu Y."/>
            <person name="Li H."/>
            <person name="Ning X."/>
            <person name="Lin Y."/>
            <person name="Zhao L."/>
            <person name="Xing Q."/>
            <person name="Dou J."/>
            <person name="Li Y."/>
            <person name="Mao J."/>
            <person name="Guo H."/>
            <person name="Dou H."/>
            <person name="Li T."/>
            <person name="Mu C."/>
            <person name="Jiang W."/>
            <person name="Fu Q."/>
            <person name="Fu X."/>
            <person name="Miao Y."/>
            <person name="Liu J."/>
            <person name="Yu Q."/>
            <person name="Li R."/>
            <person name="Liao H."/>
            <person name="Li X."/>
            <person name="Kong Y."/>
            <person name="Jiang Z."/>
            <person name="Chourrout D."/>
            <person name="Li R."/>
            <person name="Bao Z."/>
        </authorList>
    </citation>
    <scope>NUCLEOTIDE SEQUENCE [LARGE SCALE GENOMIC DNA]</scope>
    <source>
        <strain evidence="3 4">PY_sf001</strain>
    </source>
</reference>
<sequence>MKFLERLKEHEKQELEDYFLEKFRGDSLRMVWKHDFREKAKALDAKRDQLDQHFTYEIAQKKTKEVANVLEHELKDEKENAAVLRSQINVMKQELKELETKRMSDLGKQLKYTEVNESVLQRTSKRLELTERTLRGVNNKITKLVSKRQYPHNEKEEMEKQSYEFAFMEEDMDIVMESYQDLLLIRRKYHELLEEKDYVLAHMGHTDAERKPTLREAYRDFVATNDSNMQELESKMTGFQRLVEEQKDKMVDMNKEKVETNNKFQLGTSVWQAAIMNVMRNQLQDVKKECRVKDTRLQMYENEMAKMKGKIGDLEKERELKMKTMSIAGESKTRLTVEFNGGNTRSPRSTSSMSSTAGIEDLELTEERRRHVTPSVGHNGKQHREPMLPPLKPQIFHSADAGLPRSYTPRKNSFKPKPLGAWNKGNNEYSMVAPQPVGLTTAPVKFGSKNQQYGQLPMGFGDLKNMSNQGKSKFEKSLGPSSKIRF</sequence>
<comment type="caution">
    <text evidence="3">The sequence shown here is derived from an EMBL/GenBank/DDBJ whole genome shotgun (WGS) entry which is preliminary data.</text>
</comment>
<feature type="coiled-coil region" evidence="1">
    <location>
        <begin position="60"/>
        <end position="140"/>
    </location>
</feature>
<dbReference type="AlphaFoldDB" id="A0A210QX56"/>
<feature type="region of interest" description="Disordered" evidence="2">
    <location>
        <begin position="462"/>
        <end position="486"/>
    </location>
</feature>
<evidence type="ECO:0000313" key="4">
    <source>
        <dbReference type="Proteomes" id="UP000242188"/>
    </source>
</evidence>
<evidence type="ECO:0000256" key="1">
    <source>
        <dbReference type="SAM" id="Coils"/>
    </source>
</evidence>
<dbReference type="EMBL" id="NEDP02001374">
    <property type="protein sequence ID" value="OWF53348.1"/>
    <property type="molecule type" value="Genomic_DNA"/>
</dbReference>
<feature type="region of interest" description="Disordered" evidence="2">
    <location>
        <begin position="401"/>
        <end position="421"/>
    </location>
</feature>
<feature type="coiled-coil region" evidence="1">
    <location>
        <begin position="229"/>
        <end position="317"/>
    </location>
</feature>
<proteinExistence type="predicted"/>
<dbReference type="Proteomes" id="UP000242188">
    <property type="component" value="Unassembled WGS sequence"/>
</dbReference>
<protein>
    <submittedName>
        <fullName evidence="3">Uncharacterized protein</fullName>
    </submittedName>
</protein>